<evidence type="ECO:0000256" key="3">
    <source>
        <dbReference type="ARBA" id="ARBA00010617"/>
    </source>
</evidence>
<dbReference type="Pfam" id="PF00067">
    <property type="entry name" value="p450"/>
    <property type="match status" value="1"/>
</dbReference>
<comment type="similarity">
    <text evidence="3 10">Belongs to the cytochrome P450 family.</text>
</comment>
<dbReference type="Proteomes" id="UP001190926">
    <property type="component" value="Unassembled WGS sequence"/>
</dbReference>
<keyword evidence="11" id="KW-0732">Signal</keyword>
<dbReference type="AlphaFoldDB" id="A0AAD4JHQ3"/>
<dbReference type="GO" id="GO:0004497">
    <property type="term" value="F:monooxygenase activity"/>
    <property type="evidence" value="ECO:0007669"/>
    <property type="project" value="UniProtKB-KW"/>
</dbReference>
<dbReference type="PROSITE" id="PS00086">
    <property type="entry name" value="CYTOCHROME_P450"/>
    <property type="match status" value="1"/>
</dbReference>
<keyword evidence="7 9" id="KW-0408">Iron</keyword>
<evidence type="ECO:0000256" key="6">
    <source>
        <dbReference type="ARBA" id="ARBA00023002"/>
    </source>
</evidence>
<dbReference type="GO" id="GO:0016020">
    <property type="term" value="C:membrane"/>
    <property type="evidence" value="ECO:0007669"/>
    <property type="project" value="UniProtKB-SubCell"/>
</dbReference>
<comment type="subcellular location">
    <subcellularLocation>
        <location evidence="2">Membrane</location>
        <topology evidence="2">Single-pass membrane protein</topology>
    </subcellularLocation>
</comment>
<evidence type="ECO:0000256" key="5">
    <source>
        <dbReference type="ARBA" id="ARBA00022723"/>
    </source>
</evidence>
<evidence type="ECO:0000256" key="10">
    <source>
        <dbReference type="RuleBase" id="RU000461"/>
    </source>
</evidence>
<dbReference type="CDD" id="cd20618">
    <property type="entry name" value="CYP71_clan"/>
    <property type="match status" value="1"/>
</dbReference>
<dbReference type="PRINTS" id="PR00463">
    <property type="entry name" value="EP450I"/>
</dbReference>
<proteinExistence type="inferred from homology"/>
<evidence type="ECO:0000256" key="11">
    <source>
        <dbReference type="SAM" id="SignalP"/>
    </source>
</evidence>
<dbReference type="SUPFAM" id="SSF48264">
    <property type="entry name" value="Cytochrome P450"/>
    <property type="match status" value="1"/>
</dbReference>
<accession>A0AAD4JHQ3</accession>
<dbReference type="InterPro" id="IPR017972">
    <property type="entry name" value="Cyt_P450_CS"/>
</dbReference>
<keyword evidence="13" id="KW-1185">Reference proteome</keyword>
<evidence type="ECO:0000256" key="8">
    <source>
        <dbReference type="ARBA" id="ARBA00023033"/>
    </source>
</evidence>
<keyword evidence="5 9" id="KW-0479">Metal-binding</keyword>
<reference evidence="12 13" key="1">
    <citation type="journal article" date="2021" name="Nat. Commun.">
        <title>Incipient diploidization of the medicinal plant Perilla within 10,000 years.</title>
        <authorList>
            <person name="Zhang Y."/>
            <person name="Shen Q."/>
            <person name="Leng L."/>
            <person name="Zhang D."/>
            <person name="Chen S."/>
            <person name="Shi Y."/>
            <person name="Ning Z."/>
            <person name="Chen S."/>
        </authorList>
    </citation>
    <scope>NUCLEOTIDE SEQUENCE [LARGE SCALE GENOMIC DNA]</scope>
    <source>
        <strain evidence="13">cv. PC099</strain>
    </source>
</reference>
<dbReference type="EMBL" id="SDAM02000053">
    <property type="protein sequence ID" value="KAH6834002.1"/>
    <property type="molecule type" value="Genomic_DNA"/>
</dbReference>
<keyword evidence="8 10" id="KW-0503">Monooxygenase</keyword>
<protein>
    <recommendedName>
        <fullName evidence="14">Cytochrome P450</fullName>
    </recommendedName>
</protein>
<comment type="cofactor">
    <cofactor evidence="1 9">
        <name>heme</name>
        <dbReference type="ChEBI" id="CHEBI:30413"/>
    </cofactor>
</comment>
<evidence type="ECO:0008006" key="14">
    <source>
        <dbReference type="Google" id="ProtNLM"/>
    </source>
</evidence>
<dbReference type="PANTHER" id="PTHR47944:SF5">
    <property type="entry name" value="CYTOCHROME P450 71A1-LIKE"/>
    <property type="match status" value="1"/>
</dbReference>
<feature type="chain" id="PRO_5041929213" description="Cytochrome P450" evidence="11">
    <location>
        <begin position="17"/>
        <end position="506"/>
    </location>
</feature>
<dbReference type="FunFam" id="1.10.630.10:FF:000126">
    <property type="entry name" value="Predicted protein"/>
    <property type="match status" value="1"/>
</dbReference>
<dbReference type="PRINTS" id="PR00385">
    <property type="entry name" value="P450"/>
</dbReference>
<gene>
    <name evidence="12" type="ORF">C2S53_004804</name>
</gene>
<comment type="caution">
    <text evidence="12">The sequence shown here is derived from an EMBL/GenBank/DDBJ whole genome shotgun (WGS) entry which is preliminary data.</text>
</comment>
<keyword evidence="4 9" id="KW-0349">Heme</keyword>
<evidence type="ECO:0000313" key="13">
    <source>
        <dbReference type="Proteomes" id="UP001190926"/>
    </source>
</evidence>
<dbReference type="GO" id="GO:0016705">
    <property type="term" value="F:oxidoreductase activity, acting on paired donors, with incorporation or reduction of molecular oxygen"/>
    <property type="evidence" value="ECO:0007669"/>
    <property type="project" value="InterPro"/>
</dbReference>
<dbReference type="InterPro" id="IPR002401">
    <property type="entry name" value="Cyt_P450_E_grp-I"/>
</dbReference>
<sequence length="506" mass="57525">MANSWFLLLAVVSALAIISKTIFNQKLEKHLPPGPNPWPIIGNLNLIAFDPRRSIQSLCEKYGDIMLLKFGKFPVVIASSSEMARQFLKVNDAIFASRPALAAGKFTGYDYKNMAWAPHGPHWIQARKIYHMEVFSDKKMESFEHIRVEERRDLVSRLCSLSGKTIMLKDHLSKYTLSIICRMLISKKYFVESEHENSSSKHLESMVGELLDLNGVFNIGDWIPWLSFLDLQGYVGRMKALQKKLDKFYDYVIDDHEAGRAAEKDFNPKDLVDVLLQMAENPNLEVKITRDRIKGLIQDIFNGGIDSTANAIEWAIRETLKHPHIAEKAKAELDKVIGRKRWVEEKDLTQLPYIDAIVMETLRLHPLATFLTYHYSIKDSKVAGYDMPKGTTVLINIWSIARDPKTWDSPNEFLPERFLGKEVDVLFGSNFTLLPFGSGRRRCPGLSFGLKVLRITLANLLHGFNLKLGEGIRVKDVCSEDMGTAVTRPKVPLAVVVEPTLPHDLY</sequence>
<evidence type="ECO:0000256" key="4">
    <source>
        <dbReference type="ARBA" id="ARBA00022617"/>
    </source>
</evidence>
<dbReference type="InterPro" id="IPR001128">
    <property type="entry name" value="Cyt_P450"/>
</dbReference>
<dbReference type="GO" id="GO:0005506">
    <property type="term" value="F:iron ion binding"/>
    <property type="evidence" value="ECO:0007669"/>
    <property type="project" value="InterPro"/>
</dbReference>
<evidence type="ECO:0000256" key="7">
    <source>
        <dbReference type="ARBA" id="ARBA00023004"/>
    </source>
</evidence>
<evidence type="ECO:0000256" key="9">
    <source>
        <dbReference type="PIRSR" id="PIRSR602401-1"/>
    </source>
</evidence>
<evidence type="ECO:0000313" key="12">
    <source>
        <dbReference type="EMBL" id="KAH6834002.1"/>
    </source>
</evidence>
<dbReference type="PANTHER" id="PTHR47944">
    <property type="entry name" value="CYTOCHROME P450 98A9"/>
    <property type="match status" value="1"/>
</dbReference>
<feature type="signal peptide" evidence="11">
    <location>
        <begin position="1"/>
        <end position="16"/>
    </location>
</feature>
<dbReference type="GO" id="GO:0020037">
    <property type="term" value="F:heme binding"/>
    <property type="evidence" value="ECO:0007669"/>
    <property type="project" value="InterPro"/>
</dbReference>
<name>A0AAD4JHQ3_PERFH</name>
<evidence type="ECO:0000256" key="2">
    <source>
        <dbReference type="ARBA" id="ARBA00004167"/>
    </source>
</evidence>
<dbReference type="InterPro" id="IPR036396">
    <property type="entry name" value="Cyt_P450_sf"/>
</dbReference>
<dbReference type="Gene3D" id="1.10.630.10">
    <property type="entry name" value="Cytochrome P450"/>
    <property type="match status" value="1"/>
</dbReference>
<evidence type="ECO:0000256" key="1">
    <source>
        <dbReference type="ARBA" id="ARBA00001971"/>
    </source>
</evidence>
<feature type="binding site" description="axial binding residue" evidence="9">
    <location>
        <position position="443"/>
    </location>
    <ligand>
        <name>heme</name>
        <dbReference type="ChEBI" id="CHEBI:30413"/>
    </ligand>
    <ligandPart>
        <name>Fe</name>
        <dbReference type="ChEBI" id="CHEBI:18248"/>
    </ligandPart>
</feature>
<organism evidence="12 13">
    <name type="scientific">Perilla frutescens var. hirtella</name>
    <name type="common">Perilla citriodora</name>
    <name type="synonym">Perilla setoyensis</name>
    <dbReference type="NCBI Taxonomy" id="608512"/>
    <lineage>
        <taxon>Eukaryota</taxon>
        <taxon>Viridiplantae</taxon>
        <taxon>Streptophyta</taxon>
        <taxon>Embryophyta</taxon>
        <taxon>Tracheophyta</taxon>
        <taxon>Spermatophyta</taxon>
        <taxon>Magnoliopsida</taxon>
        <taxon>eudicotyledons</taxon>
        <taxon>Gunneridae</taxon>
        <taxon>Pentapetalae</taxon>
        <taxon>asterids</taxon>
        <taxon>lamiids</taxon>
        <taxon>Lamiales</taxon>
        <taxon>Lamiaceae</taxon>
        <taxon>Nepetoideae</taxon>
        <taxon>Elsholtzieae</taxon>
        <taxon>Perilla</taxon>
    </lineage>
</organism>
<keyword evidence="6 10" id="KW-0560">Oxidoreductase</keyword>